<evidence type="ECO:0000256" key="6">
    <source>
        <dbReference type="SAM" id="Phobius"/>
    </source>
</evidence>
<keyword evidence="3 6" id="KW-0812">Transmembrane</keyword>
<dbReference type="InterPro" id="IPR002549">
    <property type="entry name" value="AI-2E-like"/>
</dbReference>
<dbReference type="Proteomes" id="UP000681414">
    <property type="component" value="Unassembled WGS sequence"/>
</dbReference>
<protein>
    <submittedName>
        <fullName evidence="7">AI-2E family transporter</fullName>
    </submittedName>
</protein>
<evidence type="ECO:0000256" key="5">
    <source>
        <dbReference type="ARBA" id="ARBA00023136"/>
    </source>
</evidence>
<feature type="transmembrane region" description="Helical" evidence="6">
    <location>
        <begin position="12"/>
        <end position="30"/>
    </location>
</feature>
<comment type="similarity">
    <text evidence="2">Belongs to the autoinducer-2 exporter (AI-2E) (TC 2.A.86) family.</text>
</comment>
<evidence type="ECO:0000313" key="7">
    <source>
        <dbReference type="EMBL" id="MBS4194777.1"/>
    </source>
</evidence>
<dbReference type="EMBL" id="JAGYPG010000001">
    <property type="protein sequence ID" value="MBS4194777.1"/>
    <property type="molecule type" value="Genomic_DNA"/>
</dbReference>
<feature type="transmembrane region" description="Helical" evidence="6">
    <location>
        <begin position="328"/>
        <end position="346"/>
    </location>
</feature>
<evidence type="ECO:0000256" key="1">
    <source>
        <dbReference type="ARBA" id="ARBA00004141"/>
    </source>
</evidence>
<organism evidence="7 8">
    <name type="scientific">Lederbergia citri</name>
    <dbReference type="NCBI Taxonomy" id="2833580"/>
    <lineage>
        <taxon>Bacteria</taxon>
        <taxon>Bacillati</taxon>
        <taxon>Bacillota</taxon>
        <taxon>Bacilli</taxon>
        <taxon>Bacillales</taxon>
        <taxon>Bacillaceae</taxon>
        <taxon>Lederbergia</taxon>
    </lineage>
</organism>
<accession>A0A942YFR5</accession>
<dbReference type="GO" id="GO:0055085">
    <property type="term" value="P:transmembrane transport"/>
    <property type="evidence" value="ECO:0007669"/>
    <property type="project" value="TreeGrafter"/>
</dbReference>
<comment type="caution">
    <text evidence="7">The sequence shown here is derived from an EMBL/GenBank/DDBJ whole genome shotgun (WGS) entry which is preliminary data.</text>
</comment>
<keyword evidence="8" id="KW-1185">Reference proteome</keyword>
<feature type="transmembrane region" description="Helical" evidence="6">
    <location>
        <begin position="303"/>
        <end position="322"/>
    </location>
</feature>
<sequence length="358" mass="40635">MFVTQHHLRIIFRLIIVLLIFIIIYCFLLLKPIWKPIFTTVMIGLFPFLLSGIIAYLLHPLVEKIEGMGVKRYLAILLIYLLFFGATGYAIYLGIPMIIKQMKEFSEQLPLFVEHYRNWIHQVEASTSKFPDGIQLQIDKRIYDIEQWFNKLIEKSTKAIMNLFDFLFVLLVVPFLSFYMLKDLDVIKKACWYMTPKRWRRNGVLFLDAVNESLGGYIRGQILVCVIIGSAAALSFGIIGIKYPILLGIIIAITNVIPYFGPLIGAFPVVIIALMTSVKLAIIAGIIVFILQFIEGNILSPYIVGKSLHMHPLFIIAALIIGGEAFGIIGMIVSVPILAIIKIAIIHSRDHLIRSRQT</sequence>
<comment type="subcellular location">
    <subcellularLocation>
        <location evidence="1">Membrane</location>
        <topology evidence="1">Multi-pass membrane protein</topology>
    </subcellularLocation>
</comment>
<feature type="transmembrane region" description="Helical" evidence="6">
    <location>
        <begin position="159"/>
        <end position="180"/>
    </location>
</feature>
<reference evidence="7 8" key="1">
    <citation type="submission" date="2021-05" db="EMBL/GenBank/DDBJ databases">
        <title>Novel Bacillus species.</title>
        <authorList>
            <person name="Liu G."/>
        </authorList>
    </citation>
    <scope>NUCLEOTIDE SEQUENCE [LARGE SCALE GENOMIC DNA]</scope>
    <source>
        <strain evidence="8">FJAT-49780</strain>
    </source>
</reference>
<feature type="transmembrane region" description="Helical" evidence="6">
    <location>
        <begin position="73"/>
        <end position="95"/>
    </location>
</feature>
<dbReference type="PANTHER" id="PTHR21716:SF15">
    <property type="entry name" value="TRANSPORT PROTEIN YRRI-RELATED"/>
    <property type="match status" value="1"/>
</dbReference>
<feature type="transmembrane region" description="Helical" evidence="6">
    <location>
        <begin position="216"/>
        <end position="236"/>
    </location>
</feature>
<dbReference type="AlphaFoldDB" id="A0A942YFR5"/>
<gene>
    <name evidence="7" type="ORF">KHA97_06765</name>
</gene>
<dbReference type="Pfam" id="PF01594">
    <property type="entry name" value="AI-2E_transport"/>
    <property type="match status" value="1"/>
</dbReference>
<evidence type="ECO:0000256" key="3">
    <source>
        <dbReference type="ARBA" id="ARBA00022692"/>
    </source>
</evidence>
<evidence type="ECO:0000256" key="4">
    <source>
        <dbReference type="ARBA" id="ARBA00022989"/>
    </source>
</evidence>
<keyword evidence="4 6" id="KW-1133">Transmembrane helix</keyword>
<feature type="transmembrane region" description="Helical" evidence="6">
    <location>
        <begin position="37"/>
        <end position="58"/>
    </location>
</feature>
<dbReference type="GO" id="GO:0016020">
    <property type="term" value="C:membrane"/>
    <property type="evidence" value="ECO:0007669"/>
    <property type="project" value="UniProtKB-SubCell"/>
</dbReference>
<evidence type="ECO:0000256" key="2">
    <source>
        <dbReference type="ARBA" id="ARBA00009773"/>
    </source>
</evidence>
<feature type="transmembrane region" description="Helical" evidence="6">
    <location>
        <begin position="267"/>
        <end position="291"/>
    </location>
</feature>
<proteinExistence type="inferred from homology"/>
<name>A0A942YFR5_9BACI</name>
<feature type="transmembrane region" description="Helical" evidence="6">
    <location>
        <begin position="243"/>
        <end position="261"/>
    </location>
</feature>
<evidence type="ECO:0000313" key="8">
    <source>
        <dbReference type="Proteomes" id="UP000681414"/>
    </source>
</evidence>
<keyword evidence="5 6" id="KW-0472">Membrane</keyword>
<dbReference type="PANTHER" id="PTHR21716">
    <property type="entry name" value="TRANSMEMBRANE PROTEIN"/>
    <property type="match status" value="1"/>
</dbReference>